<dbReference type="EMBL" id="JAPHNI010000261">
    <property type="protein sequence ID" value="KAJ8113325.1"/>
    <property type="molecule type" value="Genomic_DNA"/>
</dbReference>
<gene>
    <name evidence="1" type="ORF">OPT61_g4528</name>
</gene>
<protein>
    <submittedName>
        <fullName evidence="1">Uncharacterized protein</fullName>
    </submittedName>
</protein>
<keyword evidence="2" id="KW-1185">Reference proteome</keyword>
<organism evidence="1 2">
    <name type="scientific">Boeremia exigua</name>
    <dbReference type="NCBI Taxonomy" id="749465"/>
    <lineage>
        <taxon>Eukaryota</taxon>
        <taxon>Fungi</taxon>
        <taxon>Dikarya</taxon>
        <taxon>Ascomycota</taxon>
        <taxon>Pezizomycotina</taxon>
        <taxon>Dothideomycetes</taxon>
        <taxon>Pleosporomycetidae</taxon>
        <taxon>Pleosporales</taxon>
        <taxon>Pleosporineae</taxon>
        <taxon>Didymellaceae</taxon>
        <taxon>Boeremia</taxon>
    </lineage>
</organism>
<comment type="caution">
    <text evidence="1">The sequence shown here is derived from an EMBL/GenBank/DDBJ whole genome shotgun (WGS) entry which is preliminary data.</text>
</comment>
<evidence type="ECO:0000313" key="2">
    <source>
        <dbReference type="Proteomes" id="UP001153331"/>
    </source>
</evidence>
<reference evidence="1" key="1">
    <citation type="submission" date="2022-11" db="EMBL/GenBank/DDBJ databases">
        <title>Genome Sequence of Boeremia exigua.</title>
        <authorList>
            <person name="Buettner E."/>
        </authorList>
    </citation>
    <scope>NUCLEOTIDE SEQUENCE</scope>
    <source>
        <strain evidence="1">CU02</strain>
    </source>
</reference>
<evidence type="ECO:0000313" key="1">
    <source>
        <dbReference type="EMBL" id="KAJ8113325.1"/>
    </source>
</evidence>
<name>A0ACC2IDP1_9PLEO</name>
<proteinExistence type="predicted"/>
<accession>A0ACC2IDP1</accession>
<sequence>MTNYPSSEPIPVKRERFRRAPAPVFSADLESPSQVHLYVNVKPKASRARTPSKSRPHAPWGSSGGSPPHLESVVALVLDRTGRMELDDKRAIMCHCNTCKQLSGAPYTLNQIIPLKSLSFTKGGDDLGKYTYKGDSGKSVHCYYCKNCTAHVYHAQEALGPDSIVLRTGLLEQGLKDFGPGAEIFCKDRLPWEKEVATSFDVMPPS</sequence>
<dbReference type="Proteomes" id="UP001153331">
    <property type="component" value="Unassembled WGS sequence"/>
</dbReference>